<accession>A0A2M7G6P2</accession>
<dbReference type="InterPro" id="IPR050131">
    <property type="entry name" value="Peptidase_S8_subtilisin-like"/>
</dbReference>
<keyword evidence="8" id="KW-0732">Signal</keyword>
<evidence type="ECO:0000256" key="7">
    <source>
        <dbReference type="RuleBase" id="RU003355"/>
    </source>
</evidence>
<comment type="similarity">
    <text evidence="1 6 7">Belongs to the peptidase S8 family.</text>
</comment>
<feature type="chain" id="PRO_5014908735" description="Peptidase S8/S53 domain-containing protein" evidence="8">
    <location>
        <begin position="28"/>
        <end position="476"/>
    </location>
</feature>
<dbReference type="PROSITE" id="PS00138">
    <property type="entry name" value="SUBTILASE_SER"/>
    <property type="match status" value="1"/>
</dbReference>
<feature type="domain" description="Peptidase S8/S53" evidence="9">
    <location>
        <begin position="170"/>
        <end position="459"/>
    </location>
</feature>
<sequence length="476" mass="50952">MFNGFTPKLIGLISLAFLTACSTQGLNTVLAPTTAQAPVASPAHLLDSVDLAHSRDVLVRLRDVAANLNHVLPEQVKIEDSRLISKEQGIYLLKIPTQTSLMKTLEQLNHSSALAYAEPNPSFHLPNFQTQALTSDVIRPNDPNYGLQWNMKSAGIDKAWTLTTGNPTLRVAVIDSGVDPNHPDLIDHLEKLEDIWNEERGPDIYRNPFTGQSTNFGGKDGNGHGTHVTGIIAATLNNQIGVAGVAGSGVRIIPIKSTDYAGNTDAAVLTAAFQRAIDRNVRVINISIGGPAAKSTQALVDVIQLALQKNISIVSATGNESSRFQGSINPITVPAAYPGVIAVGAHTQYDKVASYSNGGPEIDILAPGGGGRSTNAAEGQQIWSTWPSYQTYEYFMKRVTSTYYAATSGTSMACPHVTGVVALMLSREPNLTPAQIRSRLIATADDLDAPGFDEASGYGKMNALRALRWTRNDARD</sequence>
<dbReference type="Pfam" id="PF00082">
    <property type="entry name" value="Peptidase_S8"/>
    <property type="match status" value="1"/>
</dbReference>
<dbReference type="PROSITE" id="PS00136">
    <property type="entry name" value="SUBTILASE_ASP"/>
    <property type="match status" value="1"/>
</dbReference>
<organism evidence="10 11">
    <name type="scientific">bacterium (Candidatus Blackallbacteria) CG17_big_fil_post_rev_8_21_14_2_50_48_46</name>
    <dbReference type="NCBI Taxonomy" id="2014261"/>
    <lineage>
        <taxon>Bacteria</taxon>
        <taxon>Candidatus Blackallbacteria</taxon>
    </lineage>
</organism>
<feature type="signal peptide" evidence="8">
    <location>
        <begin position="1"/>
        <end position="27"/>
    </location>
</feature>
<keyword evidence="4 6" id="KW-0720">Serine protease</keyword>
<name>A0A2M7G6P2_9BACT</name>
<dbReference type="PROSITE" id="PS00137">
    <property type="entry name" value="SUBTILASE_HIS"/>
    <property type="match status" value="1"/>
</dbReference>
<reference evidence="10 11" key="1">
    <citation type="submission" date="2017-09" db="EMBL/GenBank/DDBJ databases">
        <title>Depth-based differentiation of microbial function through sediment-hosted aquifers and enrichment of novel symbionts in the deep terrestrial subsurface.</title>
        <authorList>
            <person name="Probst A.J."/>
            <person name="Ladd B."/>
            <person name="Jarett J.K."/>
            <person name="Geller-Mcgrath D.E."/>
            <person name="Sieber C.M."/>
            <person name="Emerson J.B."/>
            <person name="Anantharaman K."/>
            <person name="Thomas B.C."/>
            <person name="Malmstrom R."/>
            <person name="Stieglmeier M."/>
            <person name="Klingl A."/>
            <person name="Woyke T."/>
            <person name="Ryan C.M."/>
            <person name="Banfield J.F."/>
        </authorList>
    </citation>
    <scope>NUCLEOTIDE SEQUENCE [LARGE SCALE GENOMIC DNA]</scope>
    <source>
        <strain evidence="10">CG17_big_fil_post_rev_8_21_14_2_50_48_46</strain>
    </source>
</reference>
<dbReference type="PANTHER" id="PTHR43806:SF11">
    <property type="entry name" value="CEREVISIN-RELATED"/>
    <property type="match status" value="1"/>
</dbReference>
<evidence type="ECO:0000256" key="3">
    <source>
        <dbReference type="ARBA" id="ARBA00022801"/>
    </source>
</evidence>
<dbReference type="Gene3D" id="3.40.50.200">
    <property type="entry name" value="Peptidase S8/S53 domain"/>
    <property type="match status" value="1"/>
</dbReference>
<dbReference type="GO" id="GO:0006508">
    <property type="term" value="P:proteolysis"/>
    <property type="evidence" value="ECO:0007669"/>
    <property type="project" value="UniProtKB-KW"/>
</dbReference>
<dbReference type="Proteomes" id="UP000231019">
    <property type="component" value="Unassembled WGS sequence"/>
</dbReference>
<evidence type="ECO:0000313" key="10">
    <source>
        <dbReference type="EMBL" id="PIW17573.1"/>
    </source>
</evidence>
<evidence type="ECO:0000256" key="6">
    <source>
        <dbReference type="PROSITE-ProRule" id="PRU01240"/>
    </source>
</evidence>
<comment type="caution">
    <text evidence="10">The sequence shown here is derived from an EMBL/GenBank/DDBJ whole genome shotgun (WGS) entry which is preliminary data.</text>
</comment>
<dbReference type="InterPro" id="IPR015500">
    <property type="entry name" value="Peptidase_S8_subtilisin-rel"/>
</dbReference>
<evidence type="ECO:0000256" key="1">
    <source>
        <dbReference type="ARBA" id="ARBA00011073"/>
    </source>
</evidence>
<dbReference type="PANTHER" id="PTHR43806">
    <property type="entry name" value="PEPTIDASE S8"/>
    <property type="match status" value="1"/>
</dbReference>
<dbReference type="InterPro" id="IPR023828">
    <property type="entry name" value="Peptidase_S8_Ser-AS"/>
</dbReference>
<evidence type="ECO:0000256" key="2">
    <source>
        <dbReference type="ARBA" id="ARBA00022670"/>
    </source>
</evidence>
<dbReference type="AlphaFoldDB" id="A0A2M7G6P2"/>
<evidence type="ECO:0000256" key="8">
    <source>
        <dbReference type="SAM" id="SignalP"/>
    </source>
</evidence>
<dbReference type="InterPro" id="IPR023827">
    <property type="entry name" value="Peptidase_S8_Asp-AS"/>
</dbReference>
<feature type="active site" description="Charge relay system" evidence="5 6">
    <location>
        <position position="175"/>
    </location>
</feature>
<keyword evidence="2 6" id="KW-0645">Protease</keyword>
<evidence type="ECO:0000259" key="9">
    <source>
        <dbReference type="Pfam" id="PF00082"/>
    </source>
</evidence>
<evidence type="ECO:0000256" key="4">
    <source>
        <dbReference type="ARBA" id="ARBA00022825"/>
    </source>
</evidence>
<dbReference type="SUPFAM" id="SSF52743">
    <property type="entry name" value="Subtilisin-like"/>
    <property type="match status" value="1"/>
</dbReference>
<dbReference type="InterPro" id="IPR000209">
    <property type="entry name" value="Peptidase_S8/S53_dom"/>
</dbReference>
<evidence type="ECO:0000313" key="11">
    <source>
        <dbReference type="Proteomes" id="UP000231019"/>
    </source>
</evidence>
<evidence type="ECO:0000256" key="5">
    <source>
        <dbReference type="PIRSR" id="PIRSR615500-1"/>
    </source>
</evidence>
<dbReference type="InterPro" id="IPR036852">
    <property type="entry name" value="Peptidase_S8/S53_dom_sf"/>
</dbReference>
<feature type="active site" description="Charge relay system" evidence="5 6">
    <location>
        <position position="224"/>
    </location>
</feature>
<proteinExistence type="inferred from homology"/>
<gene>
    <name evidence="10" type="ORF">COW36_08745</name>
</gene>
<feature type="active site" description="Charge relay system" evidence="5 6">
    <location>
        <position position="411"/>
    </location>
</feature>
<dbReference type="PROSITE" id="PS51892">
    <property type="entry name" value="SUBTILASE"/>
    <property type="match status" value="1"/>
</dbReference>
<dbReference type="InterPro" id="IPR022398">
    <property type="entry name" value="Peptidase_S8_His-AS"/>
</dbReference>
<keyword evidence="3 6" id="KW-0378">Hydrolase</keyword>
<dbReference type="GO" id="GO:0004252">
    <property type="term" value="F:serine-type endopeptidase activity"/>
    <property type="evidence" value="ECO:0007669"/>
    <property type="project" value="UniProtKB-UniRule"/>
</dbReference>
<dbReference type="PRINTS" id="PR00723">
    <property type="entry name" value="SUBTILISIN"/>
</dbReference>
<protein>
    <recommendedName>
        <fullName evidence="9">Peptidase S8/S53 domain-containing protein</fullName>
    </recommendedName>
</protein>
<dbReference type="EMBL" id="PFFQ01000023">
    <property type="protein sequence ID" value="PIW17573.1"/>
    <property type="molecule type" value="Genomic_DNA"/>
</dbReference>